<name>A0A562PI95_9PSED</name>
<evidence type="ECO:0000313" key="1">
    <source>
        <dbReference type="EMBL" id="TWI44192.1"/>
    </source>
</evidence>
<dbReference type="OrthoDB" id="7035400at2"/>
<proteinExistence type="predicted"/>
<reference evidence="1 2" key="1">
    <citation type="journal article" date="2015" name="Stand. Genomic Sci.">
        <title>Genomic Encyclopedia of Bacterial and Archaeal Type Strains, Phase III: the genomes of soil and plant-associated and newly described type strains.</title>
        <authorList>
            <person name="Whitman W.B."/>
            <person name="Woyke T."/>
            <person name="Klenk H.P."/>
            <person name="Zhou Y."/>
            <person name="Lilburn T.G."/>
            <person name="Beck B.J."/>
            <person name="De Vos P."/>
            <person name="Vandamme P."/>
            <person name="Eisen J.A."/>
            <person name="Garrity G."/>
            <person name="Hugenholtz P."/>
            <person name="Kyrpides N.C."/>
        </authorList>
    </citation>
    <scope>NUCLEOTIDE SEQUENCE [LARGE SCALE GENOMIC DNA]</scope>
    <source>
        <strain evidence="1 2">CGMCC 1.6858</strain>
    </source>
</reference>
<protein>
    <submittedName>
        <fullName evidence="1">Uncharacterized protein</fullName>
    </submittedName>
</protein>
<dbReference type="RefSeq" id="WP_145146119.1">
    <property type="nucleotide sequence ID" value="NZ_VLKY01000057.1"/>
</dbReference>
<accession>A0A562PI95</accession>
<gene>
    <name evidence="1" type="ORF">IQ22_04742</name>
</gene>
<evidence type="ECO:0000313" key="2">
    <source>
        <dbReference type="Proteomes" id="UP000316905"/>
    </source>
</evidence>
<keyword evidence="2" id="KW-1185">Reference proteome</keyword>
<dbReference type="EMBL" id="VLKY01000057">
    <property type="protein sequence ID" value="TWI44192.1"/>
    <property type="molecule type" value="Genomic_DNA"/>
</dbReference>
<comment type="caution">
    <text evidence="1">The sequence shown here is derived from an EMBL/GenBank/DDBJ whole genome shotgun (WGS) entry which is preliminary data.</text>
</comment>
<sequence>MTSISPDQNQSRVNTLFELIHLLHMALKLDGLEMQEEDIVDLIIEIASELDETSPAPYLHNALIDPTEPMEPICWGTLYMTLLPAIGRTLGFLTAESNDPRAWVKEDMTHTQNLVSEWSRNAERVMADVNSAMRDQVGFDVTDLSEQMQRTAESMDQAEARLYSQWSGLKTVH</sequence>
<organism evidence="1 2">
    <name type="scientific">Pseudomonas duriflava</name>
    <dbReference type="NCBI Taxonomy" id="459528"/>
    <lineage>
        <taxon>Bacteria</taxon>
        <taxon>Pseudomonadati</taxon>
        <taxon>Pseudomonadota</taxon>
        <taxon>Gammaproteobacteria</taxon>
        <taxon>Pseudomonadales</taxon>
        <taxon>Pseudomonadaceae</taxon>
        <taxon>Pseudomonas</taxon>
    </lineage>
</organism>
<dbReference type="Proteomes" id="UP000316905">
    <property type="component" value="Unassembled WGS sequence"/>
</dbReference>
<dbReference type="AlphaFoldDB" id="A0A562PI95"/>